<feature type="region of interest" description="Disordered" evidence="1">
    <location>
        <begin position="21"/>
        <end position="59"/>
    </location>
</feature>
<feature type="compositionally biased region" description="Basic and acidic residues" evidence="1">
    <location>
        <begin position="30"/>
        <end position="44"/>
    </location>
</feature>
<gene>
    <name evidence="2" type="ORF">OBRU01_08687</name>
</gene>
<proteinExistence type="predicted"/>
<feature type="compositionally biased region" description="Polar residues" evidence="1">
    <location>
        <begin position="48"/>
        <end position="59"/>
    </location>
</feature>
<evidence type="ECO:0000256" key="1">
    <source>
        <dbReference type="SAM" id="MobiDB-lite"/>
    </source>
</evidence>
<dbReference type="AlphaFoldDB" id="A0A0L7LGZ9"/>
<dbReference type="EMBL" id="JTDY01001156">
    <property type="protein sequence ID" value="KOB74717.1"/>
    <property type="molecule type" value="Genomic_DNA"/>
</dbReference>
<protein>
    <submittedName>
        <fullName evidence="2">Uncharacterized protein</fullName>
    </submittedName>
</protein>
<comment type="caution">
    <text evidence="2">The sequence shown here is derived from an EMBL/GenBank/DDBJ whole genome shotgun (WGS) entry which is preliminary data.</text>
</comment>
<organism evidence="2 3">
    <name type="scientific">Operophtera brumata</name>
    <name type="common">Winter moth</name>
    <name type="synonym">Phalaena brumata</name>
    <dbReference type="NCBI Taxonomy" id="104452"/>
    <lineage>
        <taxon>Eukaryota</taxon>
        <taxon>Metazoa</taxon>
        <taxon>Ecdysozoa</taxon>
        <taxon>Arthropoda</taxon>
        <taxon>Hexapoda</taxon>
        <taxon>Insecta</taxon>
        <taxon>Pterygota</taxon>
        <taxon>Neoptera</taxon>
        <taxon>Endopterygota</taxon>
        <taxon>Lepidoptera</taxon>
        <taxon>Glossata</taxon>
        <taxon>Ditrysia</taxon>
        <taxon>Geometroidea</taxon>
        <taxon>Geometridae</taxon>
        <taxon>Larentiinae</taxon>
        <taxon>Operophtera</taxon>
    </lineage>
</organism>
<evidence type="ECO:0000313" key="2">
    <source>
        <dbReference type="EMBL" id="KOB74717.1"/>
    </source>
</evidence>
<reference evidence="2 3" key="1">
    <citation type="journal article" date="2015" name="Genome Biol. Evol.">
        <title>The genome of winter moth (Operophtera brumata) provides a genomic perspective on sexual dimorphism and phenology.</title>
        <authorList>
            <person name="Derks M.F."/>
            <person name="Smit S."/>
            <person name="Salis L."/>
            <person name="Schijlen E."/>
            <person name="Bossers A."/>
            <person name="Mateman C."/>
            <person name="Pijl A.S."/>
            <person name="de Ridder D."/>
            <person name="Groenen M.A."/>
            <person name="Visser M.E."/>
            <person name="Megens H.J."/>
        </authorList>
    </citation>
    <scope>NUCLEOTIDE SEQUENCE [LARGE SCALE GENOMIC DNA]</scope>
    <source>
        <strain evidence="2">WM2013NL</strain>
        <tissue evidence="2">Head and thorax</tissue>
    </source>
</reference>
<dbReference type="Proteomes" id="UP000037510">
    <property type="component" value="Unassembled WGS sequence"/>
</dbReference>
<evidence type="ECO:0000313" key="3">
    <source>
        <dbReference type="Proteomes" id="UP000037510"/>
    </source>
</evidence>
<name>A0A0L7LGZ9_OPEBR</name>
<keyword evidence="3" id="KW-1185">Reference proteome</keyword>
<feature type="non-terminal residue" evidence="2">
    <location>
        <position position="1"/>
    </location>
</feature>
<sequence length="59" mass="6732">SNTENSLRPGEFVRSLAMQILSHSSRRPRVGGEQRDETPQENRYENGGQPQKQEISYVS</sequence>
<accession>A0A0L7LGZ9</accession>